<dbReference type="RefSeq" id="WP_084390954.1">
    <property type="nucleotide sequence ID" value="NZ_CP140000.1"/>
</dbReference>
<comment type="caution">
    <text evidence="3">The sequence shown here is derived from an EMBL/GenBank/DDBJ whole genome shotgun (WGS) entry which is preliminary data.</text>
</comment>
<dbReference type="PANTHER" id="PTHR38593">
    <property type="entry name" value="BLR2558 PROTEIN"/>
    <property type="match status" value="1"/>
</dbReference>
<reference evidence="3 4" key="1">
    <citation type="submission" date="2023-07" db="EMBL/GenBank/DDBJ databases">
        <title>Sorghum-associated microbial communities from plants grown in Nebraska, USA.</title>
        <authorList>
            <person name="Schachtman D."/>
        </authorList>
    </citation>
    <scope>NUCLEOTIDE SEQUENCE [LARGE SCALE GENOMIC DNA]</scope>
    <source>
        <strain evidence="3 4">DS1027</strain>
    </source>
</reference>
<dbReference type="PANTHER" id="PTHR38593:SF1">
    <property type="entry name" value="BLR2558 PROTEIN"/>
    <property type="match status" value="1"/>
</dbReference>
<dbReference type="EMBL" id="JAVDRD010000005">
    <property type="protein sequence ID" value="MDR6511389.1"/>
    <property type="molecule type" value="Genomic_DNA"/>
</dbReference>
<dbReference type="Pfam" id="PF13628">
    <property type="entry name" value="DUF4142"/>
    <property type="match status" value="1"/>
</dbReference>
<gene>
    <name evidence="3" type="ORF">J2792_002261</name>
</gene>
<name>A0ABU1MM32_9SPHN</name>
<dbReference type="Gene3D" id="1.20.1260.10">
    <property type="match status" value="1"/>
</dbReference>
<dbReference type="Proteomes" id="UP001184150">
    <property type="component" value="Unassembled WGS sequence"/>
</dbReference>
<feature type="domain" description="DUF4142" evidence="2">
    <location>
        <begin position="46"/>
        <end position="179"/>
    </location>
</feature>
<keyword evidence="4" id="KW-1185">Reference proteome</keyword>
<evidence type="ECO:0000313" key="4">
    <source>
        <dbReference type="Proteomes" id="UP001184150"/>
    </source>
</evidence>
<evidence type="ECO:0000313" key="3">
    <source>
        <dbReference type="EMBL" id="MDR6511389.1"/>
    </source>
</evidence>
<protein>
    <submittedName>
        <fullName evidence="3">Membrane protein</fullName>
    </submittedName>
</protein>
<feature type="chain" id="PRO_5045566917" evidence="1">
    <location>
        <begin position="23"/>
        <end position="194"/>
    </location>
</feature>
<evidence type="ECO:0000259" key="2">
    <source>
        <dbReference type="Pfam" id="PF13628"/>
    </source>
</evidence>
<proteinExistence type="predicted"/>
<dbReference type="InterPro" id="IPR012347">
    <property type="entry name" value="Ferritin-like"/>
</dbReference>
<sequence>MPRFPFAPVAACAMLLPSLATAQGLAPTQPTAPPSPADTMAPLDAPAYLAKAAAGDRFEIESSRLILAKSPSAKVASFARMMIADHTHSTARLAQAARQDGLAMPAPALDSTQAAALDGLRQAQGETAQNVYLAAQRDAHTAALALHRAYADKGNKPALRAAANAIAPVVARHADMLAQIGGQEAQAPDTSRGR</sequence>
<dbReference type="InterPro" id="IPR025419">
    <property type="entry name" value="DUF4142"/>
</dbReference>
<keyword evidence="1" id="KW-0732">Signal</keyword>
<evidence type="ECO:0000256" key="1">
    <source>
        <dbReference type="SAM" id="SignalP"/>
    </source>
</evidence>
<organism evidence="3 4">
    <name type="scientific">Novosphingobium capsulatum</name>
    <dbReference type="NCBI Taxonomy" id="13688"/>
    <lineage>
        <taxon>Bacteria</taxon>
        <taxon>Pseudomonadati</taxon>
        <taxon>Pseudomonadota</taxon>
        <taxon>Alphaproteobacteria</taxon>
        <taxon>Sphingomonadales</taxon>
        <taxon>Sphingomonadaceae</taxon>
        <taxon>Novosphingobium</taxon>
    </lineage>
</organism>
<feature type="signal peptide" evidence="1">
    <location>
        <begin position="1"/>
        <end position="22"/>
    </location>
</feature>
<accession>A0ABU1MM32</accession>